<dbReference type="InterPro" id="IPR007353">
    <property type="entry name" value="DUF421"/>
</dbReference>
<dbReference type="Proteomes" id="UP000076623">
    <property type="component" value="Chromosome"/>
</dbReference>
<dbReference type="Pfam" id="PF04239">
    <property type="entry name" value="DUF421"/>
    <property type="match status" value="1"/>
</dbReference>
<dbReference type="RefSeq" id="WP_066396490.1">
    <property type="nucleotide sequence ID" value="NZ_CP015378.1"/>
</dbReference>
<evidence type="ECO:0000256" key="4">
    <source>
        <dbReference type="ARBA" id="ARBA00022692"/>
    </source>
</evidence>
<comment type="similarity">
    <text evidence="2">Belongs to the UPF0702 family.</text>
</comment>
<protein>
    <recommendedName>
        <fullName evidence="8">YetF C-terminal domain-containing protein</fullName>
    </recommendedName>
</protein>
<evidence type="ECO:0000313" key="10">
    <source>
        <dbReference type="Proteomes" id="UP000076623"/>
    </source>
</evidence>
<evidence type="ECO:0000256" key="3">
    <source>
        <dbReference type="ARBA" id="ARBA00022475"/>
    </source>
</evidence>
<dbReference type="EMBL" id="CP015378">
    <property type="protein sequence ID" value="ANC78006.1"/>
    <property type="molecule type" value="Genomic_DNA"/>
</dbReference>
<dbReference type="PANTHER" id="PTHR34582:SF6">
    <property type="entry name" value="UPF0702 TRANSMEMBRANE PROTEIN YCAP"/>
    <property type="match status" value="1"/>
</dbReference>
<evidence type="ECO:0000256" key="7">
    <source>
        <dbReference type="SAM" id="Phobius"/>
    </source>
</evidence>
<keyword evidence="3" id="KW-1003">Cell membrane</keyword>
<keyword evidence="6 7" id="KW-0472">Membrane</keyword>
<feature type="transmembrane region" description="Helical" evidence="7">
    <location>
        <begin position="6"/>
        <end position="25"/>
    </location>
</feature>
<name>A0A160IPH8_9BACL</name>
<dbReference type="STRING" id="1221500.ABE65_014860"/>
<reference evidence="9 10" key="1">
    <citation type="submission" date="2016-04" db="EMBL/GenBank/DDBJ databases">
        <title>Complete genome sequence of Fictibacillus phosphorivorans G25-29, a strain toxic to nematodes.</title>
        <authorList>
            <person name="Zheng Z."/>
        </authorList>
    </citation>
    <scope>NUCLEOTIDE SEQUENCE [LARGE SCALE GENOMIC DNA]</scope>
    <source>
        <strain evidence="9 10">G25-29</strain>
    </source>
</reference>
<comment type="subcellular location">
    <subcellularLocation>
        <location evidence="1">Cell membrane</location>
        <topology evidence="1">Multi-pass membrane protein</topology>
    </subcellularLocation>
</comment>
<evidence type="ECO:0000256" key="1">
    <source>
        <dbReference type="ARBA" id="ARBA00004651"/>
    </source>
</evidence>
<keyword evidence="4 7" id="KW-0812">Transmembrane</keyword>
<evidence type="ECO:0000256" key="2">
    <source>
        <dbReference type="ARBA" id="ARBA00006448"/>
    </source>
</evidence>
<evidence type="ECO:0000256" key="6">
    <source>
        <dbReference type="ARBA" id="ARBA00023136"/>
    </source>
</evidence>
<feature type="transmembrane region" description="Helical" evidence="7">
    <location>
        <begin position="32"/>
        <end position="51"/>
    </location>
</feature>
<keyword evidence="10" id="KW-1185">Reference proteome</keyword>
<organism evidence="9 10">
    <name type="scientific">Fictibacillus phosphorivorans</name>
    <dbReference type="NCBI Taxonomy" id="1221500"/>
    <lineage>
        <taxon>Bacteria</taxon>
        <taxon>Bacillati</taxon>
        <taxon>Bacillota</taxon>
        <taxon>Bacilli</taxon>
        <taxon>Bacillales</taxon>
        <taxon>Fictibacillaceae</taxon>
        <taxon>Fictibacillus</taxon>
    </lineage>
</organism>
<accession>A0A160IPH8</accession>
<dbReference type="Gene3D" id="3.30.240.20">
    <property type="entry name" value="bsu07140 like domains"/>
    <property type="match status" value="2"/>
</dbReference>
<dbReference type="GO" id="GO:0005886">
    <property type="term" value="C:plasma membrane"/>
    <property type="evidence" value="ECO:0007669"/>
    <property type="project" value="UniProtKB-SubCell"/>
</dbReference>
<dbReference type="KEGG" id="fpn:ABE65_014860"/>
<dbReference type="PANTHER" id="PTHR34582">
    <property type="entry name" value="UPF0702 TRANSMEMBRANE PROTEIN YCAP"/>
    <property type="match status" value="1"/>
</dbReference>
<keyword evidence="5 7" id="KW-1133">Transmembrane helix</keyword>
<evidence type="ECO:0000259" key="8">
    <source>
        <dbReference type="Pfam" id="PF04239"/>
    </source>
</evidence>
<proteinExistence type="inferred from homology"/>
<gene>
    <name evidence="9" type="ORF">ABE65_014860</name>
</gene>
<feature type="domain" description="YetF C-terminal" evidence="8">
    <location>
        <begin position="81"/>
        <end position="204"/>
    </location>
</feature>
<feature type="transmembrane region" description="Helical" evidence="7">
    <location>
        <begin position="57"/>
        <end position="78"/>
    </location>
</feature>
<sequence length="219" mass="25459">MELYTVIFRTLFIYFLIMVIFRMMGKREMGKLSIIDFVVSIMIAELAVISIEDPTIPMLNSLVSIFVLLSIQLILALISLKSRRMREIVDGKPSLIIKEGQVDEHEMKKQRYNFDDLLTQLRENNIRSLNEVEFGILETTGKLSIIKKDEESENTPIQMIMPLILDGKILEDNLEKMDKTSFWLRQELKKVGFKEIKNISFCTLNEDGTLYVDELNSKK</sequence>
<dbReference type="AlphaFoldDB" id="A0A160IPH8"/>
<evidence type="ECO:0000313" key="9">
    <source>
        <dbReference type="EMBL" id="ANC78006.1"/>
    </source>
</evidence>
<evidence type="ECO:0000256" key="5">
    <source>
        <dbReference type="ARBA" id="ARBA00022989"/>
    </source>
</evidence>
<dbReference type="InterPro" id="IPR023090">
    <property type="entry name" value="UPF0702_alpha/beta_dom_sf"/>
</dbReference>